<keyword evidence="1" id="KW-1133">Transmembrane helix</keyword>
<reference evidence="3" key="1">
    <citation type="journal article" date="2019" name="Int. J. Syst. Evol. Microbiol.">
        <title>The Global Catalogue of Microorganisms (GCM) 10K type strain sequencing project: providing services to taxonomists for standard genome sequencing and annotation.</title>
        <authorList>
            <consortium name="The Broad Institute Genomics Platform"/>
            <consortium name="The Broad Institute Genome Sequencing Center for Infectious Disease"/>
            <person name="Wu L."/>
            <person name="Ma J."/>
        </authorList>
    </citation>
    <scope>NUCLEOTIDE SEQUENCE [LARGE SCALE GENOMIC DNA]</scope>
    <source>
        <strain evidence="3">JCM 3115</strain>
    </source>
</reference>
<keyword evidence="1" id="KW-0472">Membrane</keyword>
<accession>A0ABQ2RE94</accession>
<comment type="caution">
    <text evidence="2">The sequence shown here is derived from an EMBL/GenBank/DDBJ whole genome shotgun (WGS) entry which is preliminary data.</text>
</comment>
<organism evidence="2 3">
    <name type="scientific">Streptosporangium pseudovulgare</name>
    <dbReference type="NCBI Taxonomy" id="35765"/>
    <lineage>
        <taxon>Bacteria</taxon>
        <taxon>Bacillati</taxon>
        <taxon>Actinomycetota</taxon>
        <taxon>Actinomycetes</taxon>
        <taxon>Streptosporangiales</taxon>
        <taxon>Streptosporangiaceae</taxon>
        <taxon>Streptosporangium</taxon>
    </lineage>
</organism>
<name>A0ABQ2RE94_9ACTN</name>
<keyword evidence="1" id="KW-0812">Transmembrane</keyword>
<feature type="transmembrane region" description="Helical" evidence="1">
    <location>
        <begin position="22"/>
        <end position="42"/>
    </location>
</feature>
<evidence type="ECO:0000256" key="1">
    <source>
        <dbReference type="SAM" id="Phobius"/>
    </source>
</evidence>
<dbReference type="EMBL" id="BMQJ01000023">
    <property type="protein sequence ID" value="GGQ27590.1"/>
    <property type="molecule type" value="Genomic_DNA"/>
</dbReference>
<evidence type="ECO:0000313" key="2">
    <source>
        <dbReference type="EMBL" id="GGQ27590.1"/>
    </source>
</evidence>
<sequence length="56" mass="5714">MWYPAGVAASGVDLDGLRSPSVAIHAIPALVLLLCATGPAMYEPKGRIRPGAPLTA</sequence>
<gene>
    <name evidence="2" type="ORF">GCM10010140_67300</name>
</gene>
<proteinExistence type="predicted"/>
<keyword evidence="3" id="KW-1185">Reference proteome</keyword>
<evidence type="ECO:0000313" key="3">
    <source>
        <dbReference type="Proteomes" id="UP000611554"/>
    </source>
</evidence>
<protein>
    <submittedName>
        <fullName evidence="2">Uncharacterized protein</fullName>
    </submittedName>
</protein>
<dbReference type="Proteomes" id="UP000611554">
    <property type="component" value="Unassembled WGS sequence"/>
</dbReference>